<reference evidence="2 3" key="1">
    <citation type="submission" date="2015-04" db="EMBL/GenBank/DDBJ databases">
        <title>Lasius niger genome sequencing.</title>
        <authorList>
            <person name="Konorov E.A."/>
            <person name="Nikitin M.A."/>
            <person name="Kirill M.V."/>
            <person name="Chang P."/>
        </authorList>
    </citation>
    <scope>NUCLEOTIDE SEQUENCE [LARGE SCALE GENOMIC DNA]</scope>
    <source>
        <tissue evidence="2">Whole</tissue>
    </source>
</reference>
<dbReference type="SUPFAM" id="SSF56672">
    <property type="entry name" value="DNA/RNA polymerases"/>
    <property type="match status" value="1"/>
</dbReference>
<gene>
    <name evidence="2" type="ORF">RF55_12498</name>
</gene>
<dbReference type="InterPro" id="IPR043502">
    <property type="entry name" value="DNA/RNA_pol_sf"/>
</dbReference>
<evidence type="ECO:0000259" key="1">
    <source>
        <dbReference type="Pfam" id="PF07727"/>
    </source>
</evidence>
<dbReference type="EMBL" id="LBMM01009510">
    <property type="protein sequence ID" value="KMQ88075.1"/>
    <property type="molecule type" value="Genomic_DNA"/>
</dbReference>
<dbReference type="CDD" id="cd09272">
    <property type="entry name" value="RNase_HI_RT_Ty1"/>
    <property type="match status" value="1"/>
</dbReference>
<evidence type="ECO:0000313" key="2">
    <source>
        <dbReference type="EMBL" id="KMQ88075.1"/>
    </source>
</evidence>
<proteinExistence type="predicted"/>
<dbReference type="OrthoDB" id="8188638at2759"/>
<dbReference type="AlphaFoldDB" id="A0A0J7N5X9"/>
<dbReference type="PANTHER" id="PTHR11439">
    <property type="entry name" value="GAG-POL-RELATED RETROTRANSPOSON"/>
    <property type="match status" value="1"/>
</dbReference>
<feature type="domain" description="Reverse transcriptase Ty1/copia-type" evidence="1">
    <location>
        <begin position="2"/>
        <end position="184"/>
    </location>
</feature>
<protein>
    <submittedName>
        <fullName evidence="2">Gag-pol polyprotein</fullName>
    </submittedName>
</protein>
<dbReference type="PaxDb" id="67767-A0A0J7N5X9"/>
<dbReference type="Proteomes" id="UP000036403">
    <property type="component" value="Unassembled WGS sequence"/>
</dbReference>
<dbReference type="Pfam" id="PF07727">
    <property type="entry name" value="RVT_2"/>
    <property type="match status" value="1"/>
</dbReference>
<evidence type="ECO:0000313" key="3">
    <source>
        <dbReference type="Proteomes" id="UP000036403"/>
    </source>
</evidence>
<sequence>METYAPVVRYESIRMLLAMAAAENLDMLQFDVKTVFLYGTLEEDIWIQLPEEEKRVVKLRKSLYGLKQSLHCWNEKFNEVLMKYNLQRSEGDDCIYVGKIGKESLYLALYVDDGLLICKSSDILQKFLLQLSEEFEIKVCKPSYFVGIEIEQDQNRRIIHQAEYINKLINRFNMEEAKGISIPADPNVKLSRRMSPSNDAERMSMSQVPYSELIGSLQFLANVTRFDIAFSVNMLSRYLQDPGSGHWNAAKRVLRYLKETSNEGISYNNIIPKQECICYSDADFAGDEDERRSTSGYIAVMNGVPVAWASRRQKIVTLSTCEAELVAASQAAQEVEWSRQMLATFYSIQEEKIDSIELNLDNQAAIQLSANHAFHQRTKHVDIKYKYIRRVVESGKIFVKYCPTEDQLVDLLTKGLPKPRFNKLKGQLAMHSRSQWEC</sequence>
<comment type="caution">
    <text evidence="2">The sequence shown here is derived from an EMBL/GenBank/DDBJ whole genome shotgun (WGS) entry which is preliminary data.</text>
</comment>
<accession>A0A0J7N5X9</accession>
<dbReference type="PANTHER" id="PTHR11439:SF440">
    <property type="entry name" value="INTEGRASE CATALYTIC DOMAIN-CONTAINING PROTEIN"/>
    <property type="match status" value="1"/>
</dbReference>
<dbReference type="InterPro" id="IPR013103">
    <property type="entry name" value="RVT_2"/>
</dbReference>
<name>A0A0J7N5X9_LASNI</name>
<keyword evidence="3" id="KW-1185">Reference proteome</keyword>
<organism evidence="2 3">
    <name type="scientific">Lasius niger</name>
    <name type="common">Black garden ant</name>
    <dbReference type="NCBI Taxonomy" id="67767"/>
    <lineage>
        <taxon>Eukaryota</taxon>
        <taxon>Metazoa</taxon>
        <taxon>Ecdysozoa</taxon>
        <taxon>Arthropoda</taxon>
        <taxon>Hexapoda</taxon>
        <taxon>Insecta</taxon>
        <taxon>Pterygota</taxon>
        <taxon>Neoptera</taxon>
        <taxon>Endopterygota</taxon>
        <taxon>Hymenoptera</taxon>
        <taxon>Apocrita</taxon>
        <taxon>Aculeata</taxon>
        <taxon>Formicoidea</taxon>
        <taxon>Formicidae</taxon>
        <taxon>Formicinae</taxon>
        <taxon>Lasius</taxon>
        <taxon>Lasius</taxon>
    </lineage>
</organism>
<dbReference type="STRING" id="67767.A0A0J7N5X9"/>
<dbReference type="GO" id="GO:0071897">
    <property type="term" value="P:DNA biosynthetic process"/>
    <property type="evidence" value="ECO:0007669"/>
    <property type="project" value="UniProtKB-ARBA"/>
</dbReference>